<evidence type="ECO:0000256" key="2">
    <source>
        <dbReference type="ARBA" id="ARBA00022963"/>
    </source>
</evidence>
<evidence type="ECO:0000256" key="3">
    <source>
        <dbReference type="ARBA" id="ARBA00023098"/>
    </source>
</evidence>
<dbReference type="GO" id="GO:0016042">
    <property type="term" value="P:lipid catabolic process"/>
    <property type="evidence" value="ECO:0007669"/>
    <property type="project" value="UniProtKB-KW"/>
</dbReference>
<protein>
    <submittedName>
        <fullName evidence="4">Platelet-activating factor acetylhydrolase isoform II</fullName>
    </submittedName>
</protein>
<dbReference type="InterPro" id="IPR029058">
    <property type="entry name" value="AB_hydrolase_fold"/>
</dbReference>
<comment type="caution">
    <text evidence="4">The sequence shown here is derived from an EMBL/GenBank/DDBJ whole genome shotgun (WGS) entry which is preliminary data.</text>
</comment>
<keyword evidence="1 4" id="KW-0378">Hydrolase</keyword>
<keyword evidence="5" id="KW-1185">Reference proteome</keyword>
<dbReference type="GO" id="GO:0003847">
    <property type="term" value="F:1-alkyl-2-acetylglycerophosphocholine esterase activity"/>
    <property type="evidence" value="ECO:0007669"/>
    <property type="project" value="TreeGrafter"/>
</dbReference>
<reference evidence="4 5" key="1">
    <citation type="journal article" date="2013" name="Stand. Genomic Sci.">
        <title>Genomic Encyclopedia of Type Strains, Phase I: The one thousand microbial genomes (KMG-I) project.</title>
        <authorList>
            <person name="Kyrpides N.C."/>
            <person name="Woyke T."/>
            <person name="Eisen J.A."/>
            <person name="Garrity G."/>
            <person name="Lilburn T.G."/>
            <person name="Beck B.J."/>
            <person name="Whitman W.B."/>
            <person name="Hugenholtz P."/>
            <person name="Klenk H.P."/>
        </authorList>
    </citation>
    <scope>NUCLEOTIDE SEQUENCE [LARGE SCALE GENOMIC DNA]</scope>
    <source>
        <strain evidence="4 5">DSM 13484</strain>
    </source>
</reference>
<accession>A0A562SRU7</accession>
<dbReference type="PANTHER" id="PTHR10272">
    <property type="entry name" value="PLATELET-ACTIVATING FACTOR ACETYLHYDROLASE"/>
    <property type="match status" value="1"/>
</dbReference>
<dbReference type="Pfam" id="PF03403">
    <property type="entry name" value="PAF-AH_p_II"/>
    <property type="match status" value="1"/>
</dbReference>
<organism evidence="4 5">
    <name type="scientific">Chitinophaga japonensis</name>
    <name type="common">Flexibacter japonensis</name>
    <dbReference type="NCBI Taxonomy" id="104662"/>
    <lineage>
        <taxon>Bacteria</taxon>
        <taxon>Pseudomonadati</taxon>
        <taxon>Bacteroidota</taxon>
        <taxon>Chitinophagia</taxon>
        <taxon>Chitinophagales</taxon>
        <taxon>Chitinophagaceae</taxon>
        <taxon>Chitinophaga</taxon>
    </lineage>
</organism>
<keyword evidence="2" id="KW-0442">Lipid degradation</keyword>
<dbReference type="Gene3D" id="3.40.50.1820">
    <property type="entry name" value="alpha/beta hydrolase"/>
    <property type="match status" value="1"/>
</dbReference>
<evidence type="ECO:0000313" key="4">
    <source>
        <dbReference type="EMBL" id="TWI83975.1"/>
    </source>
</evidence>
<evidence type="ECO:0000256" key="1">
    <source>
        <dbReference type="ARBA" id="ARBA00022801"/>
    </source>
</evidence>
<dbReference type="SUPFAM" id="SSF53474">
    <property type="entry name" value="alpha/beta-Hydrolases"/>
    <property type="match status" value="1"/>
</dbReference>
<evidence type="ECO:0000313" key="5">
    <source>
        <dbReference type="Proteomes" id="UP000316778"/>
    </source>
</evidence>
<gene>
    <name evidence="4" type="ORF">LX66_4335</name>
</gene>
<dbReference type="AlphaFoldDB" id="A0A562SRU7"/>
<name>A0A562SRU7_CHIJA</name>
<dbReference type="PANTHER" id="PTHR10272:SF0">
    <property type="entry name" value="PLATELET-ACTIVATING FACTOR ACETYLHYDROLASE"/>
    <property type="match status" value="1"/>
</dbReference>
<sequence>MYHKNCNMKRSGSICFPVFLLFILASWPQRSWSQYLPQPSGKFSIGYHRFEWTDTSRTEILTADNVMRRIVADVWYPAEKSGGVTVPYLDTLAANRIFGNSGLQSLLGTQGATAVRSGKVLTHASEDAAFDPYVGLAPVVFFSHGMGMITQVYTAQIEDLVSHGYIVVALSHAYDAWLVSFADGRQAPFETKQRSAAGSTEEQHIAYENKRIEWWAADIRFALDQLVIINKMKNTGIPFAGHLDLAKVGAMGHSAGGRAAARACQLDTRIKSCADQDGVAMMQPFYLRSDGVGMKQPFLLFERVRNIPPDEADAASMGMTLTELNALVDSLRRNKEAALAATGGSFHVLLHFDSSSHMSFSDLPLLQAKNGVETAAAYRVLQVTCRYTREFFDKTLRGIAAPLFDGSRKLHYIDLVREYPKAGDHCQ</sequence>
<dbReference type="EMBL" id="VLLG01000005">
    <property type="protein sequence ID" value="TWI83975.1"/>
    <property type="molecule type" value="Genomic_DNA"/>
</dbReference>
<dbReference type="Proteomes" id="UP000316778">
    <property type="component" value="Unassembled WGS sequence"/>
</dbReference>
<proteinExistence type="predicted"/>
<keyword evidence="3" id="KW-0443">Lipid metabolism</keyword>